<name>A0A8S3WN51_PARAO</name>
<keyword evidence="4" id="KW-1185">Reference proteome</keyword>
<keyword evidence="2" id="KW-0812">Transmembrane</keyword>
<evidence type="ECO:0000313" key="4">
    <source>
        <dbReference type="Proteomes" id="UP000691718"/>
    </source>
</evidence>
<comment type="caution">
    <text evidence="3">The sequence shown here is derived from an EMBL/GenBank/DDBJ whole genome shotgun (WGS) entry which is preliminary data.</text>
</comment>
<sequence>MLLSYEVVTTFGVSALLSFTVFTTLLLVLAAKSGLLRAGKSRDKSALTKNNVSTKLLPPQTIPVPSAPEPTPPSSRHLLEPREDKLAN</sequence>
<reference evidence="3" key="1">
    <citation type="submission" date="2021-04" db="EMBL/GenBank/DDBJ databases">
        <authorList>
            <person name="Tunstrom K."/>
        </authorList>
    </citation>
    <scope>NUCLEOTIDE SEQUENCE</scope>
</reference>
<feature type="region of interest" description="Disordered" evidence="1">
    <location>
        <begin position="39"/>
        <end position="88"/>
    </location>
</feature>
<dbReference type="EMBL" id="CAJQZP010000547">
    <property type="protein sequence ID" value="CAG4967856.1"/>
    <property type="molecule type" value="Genomic_DNA"/>
</dbReference>
<feature type="compositionally biased region" description="Basic and acidic residues" evidence="1">
    <location>
        <begin position="77"/>
        <end position="88"/>
    </location>
</feature>
<accession>A0A8S3WN51</accession>
<proteinExistence type="predicted"/>
<evidence type="ECO:0000256" key="1">
    <source>
        <dbReference type="SAM" id="MobiDB-lite"/>
    </source>
</evidence>
<dbReference type="Proteomes" id="UP000691718">
    <property type="component" value="Unassembled WGS sequence"/>
</dbReference>
<keyword evidence="2" id="KW-1133">Transmembrane helix</keyword>
<feature type="compositionally biased region" description="Pro residues" evidence="1">
    <location>
        <begin position="60"/>
        <end position="73"/>
    </location>
</feature>
<keyword evidence="2" id="KW-0472">Membrane</keyword>
<feature type="transmembrane region" description="Helical" evidence="2">
    <location>
        <begin position="12"/>
        <end position="31"/>
    </location>
</feature>
<dbReference type="AlphaFoldDB" id="A0A8S3WN51"/>
<evidence type="ECO:0000256" key="2">
    <source>
        <dbReference type="SAM" id="Phobius"/>
    </source>
</evidence>
<evidence type="ECO:0000313" key="3">
    <source>
        <dbReference type="EMBL" id="CAG4967856.1"/>
    </source>
</evidence>
<organism evidence="3 4">
    <name type="scientific">Parnassius apollo</name>
    <name type="common">Apollo butterfly</name>
    <name type="synonym">Papilio apollo</name>
    <dbReference type="NCBI Taxonomy" id="110799"/>
    <lineage>
        <taxon>Eukaryota</taxon>
        <taxon>Metazoa</taxon>
        <taxon>Ecdysozoa</taxon>
        <taxon>Arthropoda</taxon>
        <taxon>Hexapoda</taxon>
        <taxon>Insecta</taxon>
        <taxon>Pterygota</taxon>
        <taxon>Neoptera</taxon>
        <taxon>Endopterygota</taxon>
        <taxon>Lepidoptera</taxon>
        <taxon>Glossata</taxon>
        <taxon>Ditrysia</taxon>
        <taxon>Papilionoidea</taxon>
        <taxon>Papilionidae</taxon>
        <taxon>Parnassiinae</taxon>
        <taxon>Parnassini</taxon>
        <taxon>Parnassius</taxon>
        <taxon>Parnassius</taxon>
    </lineage>
</organism>
<protein>
    <submittedName>
        <fullName evidence="3">(apollo) hypothetical protein</fullName>
    </submittedName>
</protein>
<gene>
    <name evidence="3" type="ORF">PAPOLLO_LOCUS7854</name>
</gene>